<evidence type="ECO:0000256" key="3">
    <source>
        <dbReference type="ARBA" id="ARBA00022801"/>
    </source>
</evidence>
<protein>
    <submittedName>
        <fullName evidence="6">NUDIX hydrolase</fullName>
    </submittedName>
</protein>
<dbReference type="SUPFAM" id="SSF55811">
    <property type="entry name" value="Nudix"/>
    <property type="match status" value="1"/>
</dbReference>
<dbReference type="OrthoDB" id="7066910at2"/>
<gene>
    <name evidence="6" type="ORF">DRV85_12520</name>
</gene>
<dbReference type="InterPro" id="IPR015797">
    <property type="entry name" value="NUDIX_hydrolase-like_dom_sf"/>
</dbReference>
<accession>A0A365U6T3</accession>
<evidence type="ECO:0000313" key="7">
    <source>
        <dbReference type="Proteomes" id="UP000253370"/>
    </source>
</evidence>
<dbReference type="RefSeq" id="WP_113289816.1">
    <property type="nucleotide sequence ID" value="NZ_QNTQ01000011.1"/>
</dbReference>
<dbReference type="EMBL" id="QNTQ01000011">
    <property type="protein sequence ID" value="RBI84262.1"/>
    <property type="molecule type" value="Genomic_DNA"/>
</dbReference>
<dbReference type="PANTHER" id="PTHR12629:SF0">
    <property type="entry name" value="DIPHOSPHOINOSITOL-POLYPHOSPHATE DIPHOSPHATASE"/>
    <property type="match status" value="1"/>
</dbReference>
<dbReference type="Gene3D" id="3.90.79.10">
    <property type="entry name" value="Nucleoside Triphosphate Pyrophosphohydrolase"/>
    <property type="match status" value="1"/>
</dbReference>
<keyword evidence="3 6" id="KW-0378">Hydrolase</keyword>
<name>A0A365U6T3_9RHOB</name>
<comment type="cofactor">
    <cofactor evidence="1">
        <name>Mg(2+)</name>
        <dbReference type="ChEBI" id="CHEBI:18420"/>
    </cofactor>
</comment>
<dbReference type="GO" id="GO:0034432">
    <property type="term" value="F:bis(5'-adenosyl)-pentaphosphatase activity"/>
    <property type="evidence" value="ECO:0007669"/>
    <property type="project" value="TreeGrafter"/>
</dbReference>
<proteinExistence type="predicted"/>
<dbReference type="AlphaFoldDB" id="A0A365U6T3"/>
<dbReference type="PROSITE" id="PS51462">
    <property type="entry name" value="NUDIX"/>
    <property type="match status" value="1"/>
</dbReference>
<keyword evidence="2" id="KW-0479">Metal-binding</keyword>
<dbReference type="GO" id="GO:1901907">
    <property type="term" value="P:diadenosine pentaphosphate catabolic process"/>
    <property type="evidence" value="ECO:0007669"/>
    <property type="project" value="TreeGrafter"/>
</dbReference>
<organism evidence="6 7">
    <name type="scientific">Rhodosalinus halophilus</name>
    <dbReference type="NCBI Taxonomy" id="2259333"/>
    <lineage>
        <taxon>Bacteria</taxon>
        <taxon>Pseudomonadati</taxon>
        <taxon>Pseudomonadota</taxon>
        <taxon>Alphaproteobacteria</taxon>
        <taxon>Rhodobacterales</taxon>
        <taxon>Paracoccaceae</taxon>
        <taxon>Rhodosalinus</taxon>
    </lineage>
</organism>
<evidence type="ECO:0000256" key="2">
    <source>
        <dbReference type="ARBA" id="ARBA00022723"/>
    </source>
</evidence>
<evidence type="ECO:0000256" key="4">
    <source>
        <dbReference type="ARBA" id="ARBA00022842"/>
    </source>
</evidence>
<dbReference type="GO" id="GO:0005737">
    <property type="term" value="C:cytoplasm"/>
    <property type="evidence" value="ECO:0007669"/>
    <property type="project" value="TreeGrafter"/>
</dbReference>
<evidence type="ECO:0000256" key="1">
    <source>
        <dbReference type="ARBA" id="ARBA00001946"/>
    </source>
</evidence>
<dbReference type="InterPro" id="IPR000086">
    <property type="entry name" value="NUDIX_hydrolase_dom"/>
</dbReference>
<keyword evidence="4" id="KW-0460">Magnesium</keyword>
<dbReference type="GO" id="GO:0008486">
    <property type="term" value="F:diphosphoinositol-polyphosphate diphosphatase activity"/>
    <property type="evidence" value="ECO:0007669"/>
    <property type="project" value="TreeGrafter"/>
</dbReference>
<keyword evidence="7" id="KW-1185">Reference proteome</keyword>
<dbReference type="InterPro" id="IPR047198">
    <property type="entry name" value="DDP-like_NUDIX"/>
</dbReference>
<feature type="domain" description="Nudix hydrolase" evidence="5">
    <location>
        <begin position="20"/>
        <end position="152"/>
    </location>
</feature>
<dbReference type="GO" id="GO:1901911">
    <property type="term" value="P:adenosine 5'-(hexahydrogen pentaphosphate) catabolic process"/>
    <property type="evidence" value="ECO:0007669"/>
    <property type="project" value="TreeGrafter"/>
</dbReference>
<sequence length="152" mass="16646">MTRPPGDNWSGYSDAAAAGALHRQVAAICHRGRDAGREVLLVTSRGTGRWVLPKGWPIEGLDAPGSARQEAWEEAGVIPADGPVAPVGQYRYFKRDKGRCGLWIEVQVFSLPVARLSAHFPEEDQRRRAWMSPEEAARAVEEPDLAALIASF</sequence>
<dbReference type="GO" id="GO:0000298">
    <property type="term" value="F:endopolyphosphatase activity"/>
    <property type="evidence" value="ECO:0007669"/>
    <property type="project" value="TreeGrafter"/>
</dbReference>
<dbReference type="GO" id="GO:0034431">
    <property type="term" value="F:bis(5'-adenosyl)-hexaphosphatase activity"/>
    <property type="evidence" value="ECO:0007669"/>
    <property type="project" value="TreeGrafter"/>
</dbReference>
<dbReference type="GO" id="GO:1901909">
    <property type="term" value="P:diadenosine hexaphosphate catabolic process"/>
    <property type="evidence" value="ECO:0007669"/>
    <property type="project" value="TreeGrafter"/>
</dbReference>
<dbReference type="GO" id="GO:0071543">
    <property type="term" value="P:diphosphoinositol polyphosphate metabolic process"/>
    <property type="evidence" value="ECO:0007669"/>
    <property type="project" value="TreeGrafter"/>
</dbReference>
<evidence type="ECO:0000259" key="5">
    <source>
        <dbReference type="PROSITE" id="PS51462"/>
    </source>
</evidence>
<dbReference type="Pfam" id="PF00293">
    <property type="entry name" value="NUDIX"/>
    <property type="match status" value="1"/>
</dbReference>
<dbReference type="PANTHER" id="PTHR12629">
    <property type="entry name" value="DIPHOSPHOINOSITOL POLYPHOSPHATE PHOSPHOHYDROLASE"/>
    <property type="match status" value="1"/>
</dbReference>
<dbReference type="CDD" id="cd04666">
    <property type="entry name" value="NUDIX_DIPP2_like_Nudt4"/>
    <property type="match status" value="1"/>
</dbReference>
<reference evidence="6 7" key="1">
    <citation type="submission" date="2018-07" db="EMBL/GenBank/DDBJ databases">
        <title>Rhodosalinus sp. strain E84T genomic sequence and assembly.</title>
        <authorList>
            <person name="Liu Z.-W."/>
            <person name="Lu D.-C."/>
        </authorList>
    </citation>
    <scope>NUCLEOTIDE SEQUENCE [LARGE SCALE GENOMIC DNA]</scope>
    <source>
        <strain evidence="6 7">E84</strain>
    </source>
</reference>
<dbReference type="Proteomes" id="UP000253370">
    <property type="component" value="Unassembled WGS sequence"/>
</dbReference>
<comment type="caution">
    <text evidence="6">The sequence shown here is derived from an EMBL/GenBank/DDBJ whole genome shotgun (WGS) entry which is preliminary data.</text>
</comment>
<dbReference type="GO" id="GO:0046872">
    <property type="term" value="F:metal ion binding"/>
    <property type="evidence" value="ECO:0007669"/>
    <property type="project" value="UniProtKB-KW"/>
</dbReference>
<evidence type="ECO:0000313" key="6">
    <source>
        <dbReference type="EMBL" id="RBI84262.1"/>
    </source>
</evidence>